<organism evidence="5 6">
    <name type="scientific">Campylobacter sputorum subsp. sputorum</name>
    <dbReference type="NCBI Taxonomy" id="32024"/>
    <lineage>
        <taxon>Bacteria</taxon>
        <taxon>Pseudomonadati</taxon>
        <taxon>Campylobacterota</taxon>
        <taxon>Epsilonproteobacteria</taxon>
        <taxon>Campylobacterales</taxon>
        <taxon>Campylobacteraceae</taxon>
        <taxon>Campylobacter</taxon>
    </lineage>
</organism>
<dbReference type="RefSeq" id="WP_089181875.1">
    <property type="nucleotide sequence ID" value="NZ_CP043427.1"/>
</dbReference>
<keyword evidence="4" id="KW-0812">Transmembrane</keyword>
<dbReference type="PANTHER" id="PTHR45586:SF1">
    <property type="entry name" value="LIPOPOLYSACCHARIDE ASSEMBLY PROTEIN B"/>
    <property type="match status" value="1"/>
</dbReference>
<evidence type="ECO:0000256" key="2">
    <source>
        <dbReference type="ARBA" id="ARBA00022803"/>
    </source>
</evidence>
<keyword evidence="5" id="KW-0418">Kinase</keyword>
<dbReference type="Proteomes" id="UP000254920">
    <property type="component" value="Unassembled WGS sequence"/>
</dbReference>
<accession>A0A381DK73</accession>
<name>A0A381DK73_9BACT</name>
<dbReference type="GO" id="GO:0008728">
    <property type="term" value="F:GTP diphosphokinase activity"/>
    <property type="evidence" value="ECO:0007669"/>
    <property type="project" value="UniProtKB-EC"/>
</dbReference>
<keyword evidence="2" id="KW-0802">TPR repeat</keyword>
<gene>
    <name evidence="5" type="primary">relA_2</name>
    <name evidence="5" type="ORF">NCTC12475_01317</name>
</gene>
<dbReference type="SMART" id="SM00028">
    <property type="entry name" value="TPR"/>
    <property type="match status" value="5"/>
</dbReference>
<reference evidence="5 6" key="1">
    <citation type="submission" date="2018-06" db="EMBL/GenBank/DDBJ databases">
        <authorList>
            <consortium name="Pathogen Informatics"/>
            <person name="Doyle S."/>
        </authorList>
    </citation>
    <scope>NUCLEOTIDE SEQUENCE [LARGE SCALE GENOMIC DNA]</scope>
    <source>
        <strain evidence="5 6">NCTC12475</strain>
    </source>
</reference>
<dbReference type="GeneID" id="93089971"/>
<keyword evidence="4" id="KW-0472">Membrane</keyword>
<dbReference type="PANTHER" id="PTHR45586">
    <property type="entry name" value="TPR REPEAT-CONTAINING PROTEIN PA4667"/>
    <property type="match status" value="1"/>
</dbReference>
<proteinExistence type="predicted"/>
<dbReference type="EC" id="2.7.6.5" evidence="5"/>
<dbReference type="Pfam" id="PF13181">
    <property type="entry name" value="TPR_8"/>
    <property type="match status" value="1"/>
</dbReference>
<keyword evidence="6" id="KW-1185">Reference proteome</keyword>
<dbReference type="InterPro" id="IPR019734">
    <property type="entry name" value="TPR_rpt"/>
</dbReference>
<feature type="region of interest" description="Disordered" evidence="3">
    <location>
        <begin position="1"/>
        <end position="35"/>
    </location>
</feature>
<dbReference type="EMBL" id="UFVD01000001">
    <property type="protein sequence ID" value="SUX11102.1"/>
    <property type="molecule type" value="Genomic_DNA"/>
</dbReference>
<dbReference type="OrthoDB" id="5346105at2"/>
<dbReference type="STRING" id="32024.GCA_000788295_01654"/>
<keyword evidence="1" id="KW-0677">Repeat</keyword>
<protein>
    <submittedName>
        <fullName evidence="5">GTP pyrophosphokinase</fullName>
        <ecNumber evidence="5">2.7.6.5</ecNumber>
    </submittedName>
</protein>
<dbReference type="PROSITE" id="PS50005">
    <property type="entry name" value="TPR"/>
    <property type="match status" value="2"/>
</dbReference>
<dbReference type="AlphaFoldDB" id="A0A381DK73"/>
<dbReference type="Pfam" id="PF13432">
    <property type="entry name" value="TPR_16"/>
    <property type="match status" value="2"/>
</dbReference>
<keyword evidence="4" id="KW-1133">Transmembrane helix</keyword>
<sequence length="774" mass="88124">MADEENIVILETGDELTPLDEIDKDKEEPKQEDTPKVNKNQKKFLIIGIVVSVLLLVVIFCVILFFIFSKTEDKLEPKIVENKIEQPIYNTAKFAPNKIDDMIKKANSLYEKGDKMQALQIYKDISTYNESISNYNLGVSQMRQNNCELAIESFRKAINDMDNATVSALNAAACSLELGKNDSFDYFLNLAHSFLVNEADSPLFNYYVALVHYYNGFYYEALKVLNHTQNDQYKSKFNYLKAKILTFLGKEEEAIYYLQNQNEFSSNFTIGLLYAKIGKFSEAKDYLKRAQISEPNRSKISTALSILNIRTGFYKDAANLLKELTHIDENLPNKIYNVSIRLNTKLFDINIAQNSFEKDMFENKIKRYEMIFYFVPYQVFDVNQALDFARKGAINLSLDNIEGAQDYLGNSTTLSKVNAKLSSSIAKAIDNKLREANKEFKDLLKAYPQHAIVHYNLALSYAKLQDFKNAAKYFTSSYHLNPNNHISGALAIICNDILKEKVPKLLSEVSEGIQNDDKLSPDDISPALLHLGLDNLNALISWSEIPKKRSALNVFFETMTANLAQNEDLFIKKSNELNAILPNDIMANLINFVAKNHNLDIKAYAKNAQIAMQNNQFNLDSFYYGPYIVKEQFIKLLQISGFIHKVRSNLKNLVMVSANSDKFVNLLETLAYVDIYVNNFDEAYVIYNRLIDTYAITDASLVFYAAVASVGASQYENAIAMLELARITNPNDPENRIPLAMLYHSINNMEAAINQYDRLGNSGFISNFFTLDVE</sequence>
<evidence type="ECO:0000313" key="5">
    <source>
        <dbReference type="EMBL" id="SUX11102.1"/>
    </source>
</evidence>
<dbReference type="InterPro" id="IPR051012">
    <property type="entry name" value="CellSynth/LPSAsmb/PSIAsmb"/>
</dbReference>
<feature type="compositionally biased region" description="Acidic residues" evidence="3">
    <location>
        <begin position="1"/>
        <end position="20"/>
    </location>
</feature>
<dbReference type="SUPFAM" id="SSF48452">
    <property type="entry name" value="TPR-like"/>
    <property type="match status" value="3"/>
</dbReference>
<dbReference type="InterPro" id="IPR011990">
    <property type="entry name" value="TPR-like_helical_dom_sf"/>
</dbReference>
<dbReference type="Gene3D" id="1.25.40.10">
    <property type="entry name" value="Tetratricopeptide repeat domain"/>
    <property type="match status" value="3"/>
</dbReference>
<evidence type="ECO:0000256" key="3">
    <source>
        <dbReference type="SAM" id="MobiDB-lite"/>
    </source>
</evidence>
<evidence type="ECO:0000313" key="6">
    <source>
        <dbReference type="Proteomes" id="UP000254920"/>
    </source>
</evidence>
<dbReference type="GO" id="GO:0016301">
    <property type="term" value="F:kinase activity"/>
    <property type="evidence" value="ECO:0007669"/>
    <property type="project" value="UniProtKB-KW"/>
</dbReference>
<keyword evidence="5" id="KW-0808">Transferase</keyword>
<evidence type="ECO:0000256" key="4">
    <source>
        <dbReference type="SAM" id="Phobius"/>
    </source>
</evidence>
<feature type="compositionally biased region" description="Basic and acidic residues" evidence="3">
    <location>
        <begin position="21"/>
        <end position="35"/>
    </location>
</feature>
<evidence type="ECO:0000256" key="1">
    <source>
        <dbReference type="ARBA" id="ARBA00022737"/>
    </source>
</evidence>
<feature type="transmembrane region" description="Helical" evidence="4">
    <location>
        <begin position="44"/>
        <end position="68"/>
    </location>
</feature>